<sequence length="74" mass="8153">MICGLFVSDSSFSEDGLLALGKGKSLVYGLDICEMLQRKLPLQAVLSMTVCCAAETGKRFPWLSEFLSWIMTKS</sequence>
<proteinExistence type="predicted"/>
<name>A0ABS5I1M3_9GAMM</name>
<dbReference type="RefSeq" id="WP_153664408.1">
    <property type="nucleotide sequence ID" value="NZ_JAAIKR010000006.1"/>
</dbReference>
<comment type="caution">
    <text evidence="1">The sequence shown here is derived from an EMBL/GenBank/DDBJ whole genome shotgun (WGS) entry which is preliminary data.</text>
</comment>
<gene>
    <name evidence="1" type="ORF">G3R48_08040</name>
</gene>
<evidence type="ECO:0000313" key="2">
    <source>
        <dbReference type="Proteomes" id="UP000811844"/>
    </source>
</evidence>
<keyword evidence="2" id="KW-1185">Reference proteome</keyword>
<protein>
    <submittedName>
        <fullName evidence="1">Uncharacterized protein</fullName>
    </submittedName>
</protein>
<organism evidence="1 2">
    <name type="scientific">Shewanella intestini</name>
    <dbReference type="NCBI Taxonomy" id="2017544"/>
    <lineage>
        <taxon>Bacteria</taxon>
        <taxon>Pseudomonadati</taxon>
        <taxon>Pseudomonadota</taxon>
        <taxon>Gammaproteobacteria</taxon>
        <taxon>Alteromonadales</taxon>
        <taxon>Shewanellaceae</taxon>
        <taxon>Shewanella</taxon>
    </lineage>
</organism>
<evidence type="ECO:0000313" key="1">
    <source>
        <dbReference type="EMBL" id="MBR9727933.1"/>
    </source>
</evidence>
<dbReference type="Proteomes" id="UP000811844">
    <property type="component" value="Unassembled WGS sequence"/>
</dbReference>
<accession>A0ABS5I1M3</accession>
<dbReference type="EMBL" id="JAAIKR010000006">
    <property type="protein sequence ID" value="MBR9727933.1"/>
    <property type="molecule type" value="Genomic_DNA"/>
</dbReference>
<reference evidence="1 2" key="1">
    <citation type="submission" date="2020-02" db="EMBL/GenBank/DDBJ databases">
        <title>Shewanella WXL01 sp. nov., a marine bacterium isolated from green algae in Luhuitou Fringing Reef (Northern South China Sea).</title>
        <authorList>
            <person name="Wang X."/>
        </authorList>
    </citation>
    <scope>NUCLEOTIDE SEQUENCE [LARGE SCALE GENOMIC DNA]</scope>
    <source>
        <strain evidence="1 2">MCCC 1A01895</strain>
    </source>
</reference>